<dbReference type="OrthoDB" id="4424311at2"/>
<feature type="signal peptide" evidence="1">
    <location>
        <begin position="1"/>
        <end position="27"/>
    </location>
</feature>
<keyword evidence="3" id="KW-1185">Reference proteome</keyword>
<organism evidence="2 3">
    <name type="scientific">Streptomyces shenzhenensis</name>
    <dbReference type="NCBI Taxonomy" id="943815"/>
    <lineage>
        <taxon>Bacteria</taxon>
        <taxon>Bacillati</taxon>
        <taxon>Actinomycetota</taxon>
        <taxon>Actinomycetes</taxon>
        <taxon>Kitasatosporales</taxon>
        <taxon>Streptomycetaceae</taxon>
        <taxon>Streptomyces</taxon>
    </lineage>
</organism>
<dbReference type="AlphaFoldDB" id="A0A3M0HYY4"/>
<dbReference type="EMBL" id="PENI01000022">
    <property type="protein sequence ID" value="RMB82471.1"/>
    <property type="molecule type" value="Genomic_DNA"/>
</dbReference>
<reference evidence="2 3" key="1">
    <citation type="submission" date="2017-11" db="EMBL/GenBank/DDBJ databases">
        <title>Draft genome of actinobacteria isolated from guarana (Paullinia cupana (Mart.) Ducke.</title>
        <authorList>
            <person name="Siqueira K.A."/>
            <person name="Liotti R.G."/>
            <person name="Mendes T.A.O."/>
            <person name="Soares M.A."/>
        </authorList>
    </citation>
    <scope>NUCLEOTIDE SEQUENCE [LARGE SCALE GENOMIC DNA]</scope>
    <source>
        <strain evidence="2 3">193</strain>
    </source>
</reference>
<gene>
    <name evidence="2" type="ORF">CTZ28_28890</name>
</gene>
<proteinExistence type="predicted"/>
<sequence>MRTPLRLLGPLAAAAALLGLVASPAQAATILTSGHVDVIDVDYAGGALTVNVLDGTGSTDVERSPDDVTFRVPLAAKHTNVPTTPAWSFLGTGGTAWILPQSQTSGLLWAGWNTTEVPTGVFQNNRVSFHLTGVSGPAGFSVYTASGATPTVLFDSGDGLPDTLGVNAGSHTHANWGFDAPGTYTVTFDVTGVLSSTGTTVSSGPQQFTFQVLDS</sequence>
<protein>
    <recommendedName>
        <fullName evidence="4">Surface-anchored protein</fullName>
    </recommendedName>
</protein>
<comment type="caution">
    <text evidence="2">The sequence shown here is derived from an EMBL/GenBank/DDBJ whole genome shotgun (WGS) entry which is preliminary data.</text>
</comment>
<accession>A0A3M0HYY4</accession>
<name>A0A3M0HYY4_9ACTN</name>
<evidence type="ECO:0000313" key="2">
    <source>
        <dbReference type="EMBL" id="RMB82471.1"/>
    </source>
</evidence>
<dbReference type="RefSeq" id="WP_121892690.1">
    <property type="nucleotide sequence ID" value="NZ_PENI01000022.1"/>
</dbReference>
<dbReference type="NCBIfam" id="TIGR03769">
    <property type="entry name" value="P_ac_wall_RPT"/>
    <property type="match status" value="1"/>
</dbReference>
<dbReference type="InterPro" id="IPR022435">
    <property type="entry name" value="Surface-anchored_actinobac"/>
</dbReference>
<dbReference type="Proteomes" id="UP000270471">
    <property type="component" value="Unassembled WGS sequence"/>
</dbReference>
<evidence type="ECO:0008006" key="4">
    <source>
        <dbReference type="Google" id="ProtNLM"/>
    </source>
</evidence>
<feature type="chain" id="PRO_5018090831" description="Surface-anchored protein" evidence="1">
    <location>
        <begin position="28"/>
        <end position="215"/>
    </location>
</feature>
<evidence type="ECO:0000313" key="3">
    <source>
        <dbReference type="Proteomes" id="UP000270471"/>
    </source>
</evidence>
<dbReference type="NCBIfam" id="NF038134">
    <property type="entry name" value="choice_anch_M"/>
    <property type="match status" value="1"/>
</dbReference>
<evidence type="ECO:0000256" key="1">
    <source>
        <dbReference type="SAM" id="SignalP"/>
    </source>
</evidence>
<keyword evidence="1" id="KW-0732">Signal</keyword>